<dbReference type="SUPFAM" id="SSF52833">
    <property type="entry name" value="Thioredoxin-like"/>
    <property type="match status" value="1"/>
</dbReference>
<evidence type="ECO:0000313" key="3">
    <source>
        <dbReference type="Proteomes" id="UP000504608"/>
    </source>
</evidence>
<dbReference type="InterPro" id="IPR036249">
    <property type="entry name" value="Thioredoxin-like_sf"/>
</dbReference>
<dbReference type="GeneID" id="111492426"/>
<dbReference type="Gene3D" id="3.40.30.10">
    <property type="entry name" value="Glutaredoxin"/>
    <property type="match status" value="1"/>
</dbReference>
<name>A0A6J1KBN3_CUCMA</name>
<accession>A0A6J1KBN3</accession>
<dbReference type="RefSeq" id="XP_022997534.1">
    <property type="nucleotide sequence ID" value="XM_023141766.1"/>
</dbReference>
<dbReference type="Proteomes" id="UP000504608">
    <property type="component" value="Unplaced"/>
</dbReference>
<feature type="domain" description="Thioredoxin" evidence="2">
    <location>
        <begin position="28"/>
        <end position="152"/>
    </location>
</feature>
<proteinExistence type="predicted"/>
<dbReference type="OrthoDB" id="10263751at2759"/>
<evidence type="ECO:0000313" key="4">
    <source>
        <dbReference type="RefSeq" id="XP_022997534.1"/>
    </source>
</evidence>
<dbReference type="AlphaFoldDB" id="A0A6J1KBN3"/>
<gene>
    <name evidence="4" type="primary">LOC111492426</name>
</gene>
<dbReference type="PANTHER" id="PTHR46115">
    <property type="entry name" value="THIOREDOXIN-LIKE PROTEIN 1"/>
    <property type="match status" value="1"/>
</dbReference>
<evidence type="ECO:0000256" key="1">
    <source>
        <dbReference type="ARBA" id="ARBA00023157"/>
    </source>
</evidence>
<keyword evidence="3" id="KW-1185">Reference proteome</keyword>
<organism evidence="3 4">
    <name type="scientific">Cucurbita maxima</name>
    <name type="common">Pumpkin</name>
    <name type="synonym">Winter squash</name>
    <dbReference type="NCBI Taxonomy" id="3661"/>
    <lineage>
        <taxon>Eukaryota</taxon>
        <taxon>Viridiplantae</taxon>
        <taxon>Streptophyta</taxon>
        <taxon>Embryophyta</taxon>
        <taxon>Tracheophyta</taxon>
        <taxon>Spermatophyta</taxon>
        <taxon>Magnoliopsida</taxon>
        <taxon>eudicotyledons</taxon>
        <taxon>Gunneridae</taxon>
        <taxon>Pentapetalae</taxon>
        <taxon>rosids</taxon>
        <taxon>fabids</taxon>
        <taxon>Cucurbitales</taxon>
        <taxon>Cucurbitaceae</taxon>
        <taxon>Cucurbiteae</taxon>
        <taxon>Cucurbita</taxon>
    </lineage>
</organism>
<dbReference type="KEGG" id="cmax:111492426"/>
<sequence length="160" mass="17960">MGIGDLSHPSFYKYRPTAIPVSVLFLIQRTIFAGLRFLCKPLAQEGNVIACRSTSEWNAVLLKESGKLIVVHFTASWCGPRRLIAPYFLQLAKNHPSVIFLEVDVDELKHVAFKWDIEALLTFIFLKRGQKSHRIVGTDRAALLRKIEELKTPAVAASTA</sequence>
<dbReference type="Pfam" id="PF00085">
    <property type="entry name" value="Thioredoxin"/>
    <property type="match status" value="1"/>
</dbReference>
<keyword evidence="1" id="KW-1015">Disulfide bond</keyword>
<dbReference type="InterPro" id="IPR013766">
    <property type="entry name" value="Thioredoxin_domain"/>
</dbReference>
<evidence type="ECO:0000259" key="2">
    <source>
        <dbReference type="PROSITE" id="PS51352"/>
    </source>
</evidence>
<dbReference type="CDD" id="cd02947">
    <property type="entry name" value="TRX_family"/>
    <property type="match status" value="1"/>
</dbReference>
<reference evidence="4" key="1">
    <citation type="submission" date="2025-08" db="UniProtKB">
        <authorList>
            <consortium name="RefSeq"/>
        </authorList>
    </citation>
    <scope>IDENTIFICATION</scope>
    <source>
        <tissue evidence="4">Young leaves</tissue>
    </source>
</reference>
<dbReference type="PROSITE" id="PS51352">
    <property type="entry name" value="THIOREDOXIN_2"/>
    <property type="match status" value="1"/>
</dbReference>
<protein>
    <submittedName>
        <fullName evidence="4">Thioredoxin H-type-like</fullName>
    </submittedName>
</protein>